<organism evidence="1 2">
    <name type="scientific">Streptomyces mirabilis</name>
    <dbReference type="NCBI Taxonomy" id="68239"/>
    <lineage>
        <taxon>Bacteria</taxon>
        <taxon>Bacillati</taxon>
        <taxon>Actinomycetota</taxon>
        <taxon>Actinomycetes</taxon>
        <taxon>Kitasatosporales</taxon>
        <taxon>Streptomycetaceae</taxon>
        <taxon>Streptomyces</taxon>
    </lineage>
</organism>
<evidence type="ECO:0000313" key="2">
    <source>
        <dbReference type="Proteomes" id="UP001257627"/>
    </source>
</evidence>
<name>A0ABU3V1C4_9ACTN</name>
<reference evidence="1 2" key="1">
    <citation type="submission" date="2023-02" db="EMBL/GenBank/DDBJ databases">
        <authorList>
            <person name="Maleckis M."/>
        </authorList>
    </citation>
    <scope>NUCLEOTIDE SEQUENCE [LARGE SCALE GENOMIC DNA]</scope>
    <source>
        <strain evidence="1 2">P8-A2</strain>
    </source>
</reference>
<dbReference type="RefSeq" id="WP_266937492.1">
    <property type="nucleotide sequence ID" value="NZ_CP107955.1"/>
</dbReference>
<sequence length="70" mass="7297">MVDQELADLIWPGLTPAQACVLAVASCPGVRDVLIGASSTPHWREAADAVAQPFLTAAQLWEITGVLASP</sequence>
<evidence type="ECO:0000313" key="1">
    <source>
        <dbReference type="EMBL" id="MDU8999975.1"/>
    </source>
</evidence>
<accession>A0ABU3V1C4</accession>
<proteinExistence type="predicted"/>
<comment type="caution">
    <text evidence="1">The sequence shown here is derived from an EMBL/GenBank/DDBJ whole genome shotgun (WGS) entry which is preliminary data.</text>
</comment>
<gene>
    <name evidence="1" type="ORF">PU648_48195</name>
</gene>
<protein>
    <submittedName>
        <fullName evidence="1">Uncharacterized protein</fullName>
    </submittedName>
</protein>
<dbReference type="Proteomes" id="UP001257627">
    <property type="component" value="Unassembled WGS sequence"/>
</dbReference>
<dbReference type="EMBL" id="JARAKF010000001">
    <property type="protein sequence ID" value="MDU8999975.1"/>
    <property type="molecule type" value="Genomic_DNA"/>
</dbReference>
<keyword evidence="2" id="KW-1185">Reference proteome</keyword>